<dbReference type="AlphaFoldDB" id="A0A6A6NRV3"/>
<keyword evidence="2" id="KW-1185">Reference proteome</keyword>
<evidence type="ECO:0000313" key="1">
    <source>
        <dbReference type="EMBL" id="KAF2454495.1"/>
    </source>
</evidence>
<evidence type="ECO:0000313" key="2">
    <source>
        <dbReference type="Proteomes" id="UP000799766"/>
    </source>
</evidence>
<dbReference type="EMBL" id="MU001691">
    <property type="protein sequence ID" value="KAF2454495.1"/>
    <property type="molecule type" value="Genomic_DNA"/>
</dbReference>
<name>A0A6A6NRV3_9PEZI</name>
<accession>A0A6A6NRV3</accession>
<sequence length="58" mass="6594">MLGWRKVSWRFHGDGGNVFLEASSGLIPAEYDYGDNWKYRECHVFSCEANIDTGIGHT</sequence>
<reference evidence="1" key="1">
    <citation type="journal article" date="2020" name="Stud. Mycol.">
        <title>101 Dothideomycetes genomes: a test case for predicting lifestyles and emergence of pathogens.</title>
        <authorList>
            <person name="Haridas S."/>
            <person name="Albert R."/>
            <person name="Binder M."/>
            <person name="Bloem J."/>
            <person name="Labutti K."/>
            <person name="Salamov A."/>
            <person name="Andreopoulos B."/>
            <person name="Baker S."/>
            <person name="Barry K."/>
            <person name="Bills G."/>
            <person name="Bluhm B."/>
            <person name="Cannon C."/>
            <person name="Castanera R."/>
            <person name="Culley D."/>
            <person name="Daum C."/>
            <person name="Ezra D."/>
            <person name="Gonzalez J."/>
            <person name="Henrissat B."/>
            <person name="Kuo A."/>
            <person name="Liang C."/>
            <person name="Lipzen A."/>
            <person name="Lutzoni F."/>
            <person name="Magnuson J."/>
            <person name="Mondo S."/>
            <person name="Nolan M."/>
            <person name="Ohm R."/>
            <person name="Pangilinan J."/>
            <person name="Park H.-J."/>
            <person name="Ramirez L."/>
            <person name="Alfaro M."/>
            <person name="Sun H."/>
            <person name="Tritt A."/>
            <person name="Yoshinaga Y."/>
            <person name="Zwiers L.-H."/>
            <person name="Turgeon B."/>
            <person name="Goodwin S."/>
            <person name="Spatafora J."/>
            <person name="Crous P."/>
            <person name="Grigoriev I."/>
        </authorList>
    </citation>
    <scope>NUCLEOTIDE SEQUENCE</scope>
    <source>
        <strain evidence="1">ATCC 16933</strain>
    </source>
</reference>
<organism evidence="1 2">
    <name type="scientific">Lineolata rhizophorae</name>
    <dbReference type="NCBI Taxonomy" id="578093"/>
    <lineage>
        <taxon>Eukaryota</taxon>
        <taxon>Fungi</taxon>
        <taxon>Dikarya</taxon>
        <taxon>Ascomycota</taxon>
        <taxon>Pezizomycotina</taxon>
        <taxon>Dothideomycetes</taxon>
        <taxon>Dothideomycetes incertae sedis</taxon>
        <taxon>Lineolatales</taxon>
        <taxon>Lineolataceae</taxon>
        <taxon>Lineolata</taxon>
    </lineage>
</organism>
<dbReference type="Proteomes" id="UP000799766">
    <property type="component" value="Unassembled WGS sequence"/>
</dbReference>
<gene>
    <name evidence="1" type="ORF">BDY21DRAFT_353092</name>
</gene>
<proteinExistence type="predicted"/>
<protein>
    <submittedName>
        <fullName evidence="1">Uncharacterized protein</fullName>
    </submittedName>
</protein>